<feature type="compositionally biased region" description="Basic residues" evidence="1">
    <location>
        <begin position="246"/>
        <end position="263"/>
    </location>
</feature>
<evidence type="ECO:0000313" key="5">
    <source>
        <dbReference type="Proteomes" id="UP000198582"/>
    </source>
</evidence>
<proteinExistence type="predicted"/>
<dbReference type="AlphaFoldDB" id="A0A1H8YLP2"/>
<feature type="region of interest" description="Disordered" evidence="1">
    <location>
        <begin position="214"/>
        <end position="263"/>
    </location>
</feature>
<evidence type="ECO:0000313" key="4">
    <source>
        <dbReference type="EMBL" id="SEP53100.1"/>
    </source>
</evidence>
<dbReference type="STRING" id="394193.SAMN04489732_12471"/>
<dbReference type="EMBL" id="FOEF01000024">
    <property type="protein sequence ID" value="SEP53100.1"/>
    <property type="molecule type" value="Genomic_DNA"/>
</dbReference>
<keyword evidence="5" id="KW-1185">Reference proteome</keyword>
<evidence type="ECO:0000256" key="2">
    <source>
        <dbReference type="SAM" id="Phobius"/>
    </source>
</evidence>
<feature type="domain" description="Putative zinc-finger" evidence="3">
    <location>
        <begin position="20"/>
        <end position="54"/>
    </location>
</feature>
<keyword evidence="2" id="KW-0812">Transmembrane</keyword>
<keyword evidence="2" id="KW-0472">Membrane</keyword>
<organism evidence="4 5">
    <name type="scientific">Amycolatopsis saalfeldensis</name>
    <dbReference type="NCBI Taxonomy" id="394193"/>
    <lineage>
        <taxon>Bacteria</taxon>
        <taxon>Bacillati</taxon>
        <taxon>Actinomycetota</taxon>
        <taxon>Actinomycetes</taxon>
        <taxon>Pseudonocardiales</taxon>
        <taxon>Pseudonocardiaceae</taxon>
        <taxon>Amycolatopsis</taxon>
    </lineage>
</organism>
<sequence length="263" mass="27386">MHEGRGNSGGRPGDYVVVSCEIFREALSARLDSEPGPLPADQVDAHLATCSACRGWYARGEALRRAMLVRSAPAVPDLTASILAQAPPVSREKWGLRVALGLVGLVQCGLAFAQLLGMDTGVHGGPGGAAMAGHLINESAAWNLAVGIGLLWAALRTRAAAGQLPMIAGFVLVLTVVTTSDLIGGQVTAGRVLTHVFLVVGLGLLFAVHRQHRARQEPGPGLGDELGTGTETRVPDRGTLGPARPATRRGRNQQRPAGRHHAA</sequence>
<name>A0A1H8YLP2_9PSEU</name>
<evidence type="ECO:0000259" key="3">
    <source>
        <dbReference type="Pfam" id="PF13490"/>
    </source>
</evidence>
<dbReference type="Pfam" id="PF13490">
    <property type="entry name" value="zf-HC2"/>
    <property type="match status" value="1"/>
</dbReference>
<feature type="transmembrane region" description="Helical" evidence="2">
    <location>
        <begin position="94"/>
        <end position="115"/>
    </location>
</feature>
<evidence type="ECO:0000256" key="1">
    <source>
        <dbReference type="SAM" id="MobiDB-lite"/>
    </source>
</evidence>
<dbReference type="OrthoDB" id="5197868at2"/>
<reference evidence="4 5" key="1">
    <citation type="submission" date="2016-10" db="EMBL/GenBank/DDBJ databases">
        <authorList>
            <person name="de Groot N.N."/>
        </authorList>
    </citation>
    <scope>NUCLEOTIDE SEQUENCE [LARGE SCALE GENOMIC DNA]</scope>
    <source>
        <strain evidence="4 5">DSM 44993</strain>
    </source>
</reference>
<dbReference type="Proteomes" id="UP000198582">
    <property type="component" value="Unassembled WGS sequence"/>
</dbReference>
<feature type="transmembrane region" description="Helical" evidence="2">
    <location>
        <begin position="135"/>
        <end position="155"/>
    </location>
</feature>
<feature type="transmembrane region" description="Helical" evidence="2">
    <location>
        <begin position="192"/>
        <end position="208"/>
    </location>
</feature>
<accession>A0A1H8YLP2</accession>
<keyword evidence="2" id="KW-1133">Transmembrane helix</keyword>
<dbReference type="InterPro" id="IPR027383">
    <property type="entry name" value="Znf_put"/>
</dbReference>
<protein>
    <submittedName>
        <fullName evidence="4">Predicted anti-sigma-YlaC factor YlaD, contains Zn-finger domain</fullName>
    </submittedName>
</protein>
<gene>
    <name evidence="4" type="ORF">SAMN04489732_12471</name>
</gene>